<comment type="caution">
    <text evidence="1">The sequence shown here is derived from an EMBL/GenBank/DDBJ whole genome shotgun (WGS) entry which is preliminary data.</text>
</comment>
<evidence type="ECO:0000313" key="1">
    <source>
        <dbReference type="EMBL" id="RTZ78532.1"/>
    </source>
</evidence>
<dbReference type="Proteomes" id="UP000286801">
    <property type="component" value="Unassembled WGS sequence"/>
</dbReference>
<protein>
    <submittedName>
        <fullName evidence="1">Uncharacterized protein</fullName>
    </submittedName>
</protein>
<dbReference type="EMBL" id="QNZL01000200">
    <property type="protein sequence ID" value="RTZ78532.1"/>
    <property type="molecule type" value="Genomic_DNA"/>
</dbReference>
<evidence type="ECO:0000313" key="2">
    <source>
        <dbReference type="Proteomes" id="UP000286801"/>
    </source>
</evidence>
<accession>A0A432G4G7</accession>
<name>A0A432G4G7_9DELT</name>
<dbReference type="AlphaFoldDB" id="A0A432G4G7"/>
<organism evidence="1 2">
    <name type="scientific">SAR324 cluster bacterium</name>
    <dbReference type="NCBI Taxonomy" id="2024889"/>
    <lineage>
        <taxon>Bacteria</taxon>
        <taxon>Deltaproteobacteria</taxon>
        <taxon>SAR324 cluster</taxon>
    </lineage>
</organism>
<sequence>MSSPPVLYTINLLSTAINMSVQSIKKIHPVFVLFSTVKNTNKTPAILFSFEDRKKHFQKMVDILDKLIDNQRYSTEKMTL</sequence>
<gene>
    <name evidence="1" type="ORF">DSY97_07390</name>
</gene>
<reference evidence="1 2" key="1">
    <citation type="submission" date="2018-06" db="EMBL/GenBank/DDBJ databases">
        <title>Combined omics and stable isotope probing to characterize newly discovered Mariana Back-Arc vent microbial communities.</title>
        <authorList>
            <person name="Trembath-Reichert E."/>
            <person name="Huber J.A."/>
        </authorList>
    </citation>
    <scope>NUCLEOTIDE SEQUENCE [LARGE SCALE GENOMIC DNA]</scope>
    <source>
        <strain evidence="1">MAG 63_1</strain>
    </source>
</reference>
<proteinExistence type="predicted"/>